<protein>
    <submittedName>
        <fullName evidence="2">Bestrophin homolog</fullName>
    </submittedName>
</protein>
<dbReference type="WBParaSite" id="Csp11.Scaffold629.g8650.t1">
    <property type="protein sequence ID" value="Csp11.Scaffold629.g8650.t1"/>
    <property type="gene ID" value="Csp11.Scaffold629.g8650"/>
</dbReference>
<reference evidence="2" key="1">
    <citation type="submission" date="2016-11" db="UniProtKB">
        <authorList>
            <consortium name="WormBaseParasite"/>
        </authorList>
    </citation>
    <scope>IDENTIFICATION</scope>
</reference>
<evidence type="ECO:0000313" key="1">
    <source>
        <dbReference type="Proteomes" id="UP000095282"/>
    </source>
</evidence>
<dbReference type="AlphaFoldDB" id="A0A1I7UF02"/>
<organism evidence="1 2">
    <name type="scientific">Caenorhabditis tropicalis</name>
    <dbReference type="NCBI Taxonomy" id="1561998"/>
    <lineage>
        <taxon>Eukaryota</taxon>
        <taxon>Metazoa</taxon>
        <taxon>Ecdysozoa</taxon>
        <taxon>Nematoda</taxon>
        <taxon>Chromadorea</taxon>
        <taxon>Rhabditida</taxon>
        <taxon>Rhabditina</taxon>
        <taxon>Rhabditomorpha</taxon>
        <taxon>Rhabditoidea</taxon>
        <taxon>Rhabditidae</taxon>
        <taxon>Peloderinae</taxon>
        <taxon>Caenorhabditis</taxon>
    </lineage>
</organism>
<proteinExistence type="predicted"/>
<keyword evidence="1" id="KW-1185">Reference proteome</keyword>
<name>A0A1I7UF02_9PELO</name>
<dbReference type="Proteomes" id="UP000095282">
    <property type="component" value="Unplaced"/>
</dbReference>
<evidence type="ECO:0000313" key="2">
    <source>
        <dbReference type="WBParaSite" id="Csp11.Scaffold629.g8650.t1"/>
    </source>
</evidence>
<accession>A0A1I7UF02</accession>
<sequence>MENIAERRNGEPEVIEWAIDTYRYIADLINRELDNYEENRFKYLRSILFVLGYILELARRPFSQDEHQVLHGLYPTIIYLHGIWHYYF</sequence>